<feature type="transmembrane region" description="Helical" evidence="1">
    <location>
        <begin position="156"/>
        <end position="175"/>
    </location>
</feature>
<feature type="transmembrane region" description="Helical" evidence="1">
    <location>
        <begin position="70"/>
        <end position="88"/>
    </location>
</feature>
<dbReference type="EMBL" id="JZWS02000014">
    <property type="protein sequence ID" value="MCL7344579.1"/>
    <property type="molecule type" value="Genomic_DNA"/>
</dbReference>
<dbReference type="EMBL" id="JZWS01000134">
    <property type="protein sequence ID" value="KJR78333.1"/>
    <property type="molecule type" value="Genomic_DNA"/>
</dbReference>
<reference evidence="3" key="1">
    <citation type="submission" date="2015-03" db="EMBL/GenBank/DDBJ databases">
        <title>Metagenome Sequencing of an Archaeal-Dominated Microbial Community from a Hot Spring at the Los Azufres Geothermal Field, Mexico.</title>
        <authorList>
            <person name="Servin-Garciduenas L.E."/>
            <person name="Martinez-Romero E."/>
        </authorList>
    </citation>
    <scope>NUCLEOTIDE SEQUENCE [LARGE SCALE GENOMIC DNA]</scope>
    <source>
        <strain evidence="3">AZ1-454</strain>
    </source>
</reference>
<comment type="caution">
    <text evidence="3">The sequence shown here is derived from an EMBL/GenBank/DDBJ whole genome shotgun (WGS) entry which is preliminary data.</text>
</comment>
<dbReference type="InterPro" id="IPR011701">
    <property type="entry name" value="MFS"/>
</dbReference>
<feature type="transmembrane region" description="Helical" evidence="1">
    <location>
        <begin position="320"/>
        <end position="342"/>
    </location>
</feature>
<dbReference type="Gene3D" id="1.20.1250.20">
    <property type="entry name" value="MFS general substrate transporter like domains"/>
    <property type="match status" value="2"/>
</dbReference>
<protein>
    <submittedName>
        <fullName evidence="3">ABC transporter permease</fullName>
    </submittedName>
    <submittedName>
        <fullName evidence="4">MFS transporter</fullName>
    </submittedName>
</protein>
<dbReference type="InterPro" id="IPR036259">
    <property type="entry name" value="MFS_trans_sf"/>
</dbReference>
<evidence type="ECO:0000256" key="1">
    <source>
        <dbReference type="SAM" id="Phobius"/>
    </source>
</evidence>
<evidence type="ECO:0000313" key="3">
    <source>
        <dbReference type="EMBL" id="KJR78333.1"/>
    </source>
</evidence>
<reference evidence="4" key="2">
    <citation type="submission" date="2022-05" db="EMBL/GenBank/DDBJ databases">
        <title>Metagenome Sequencing of an Archaeal-Dominated Microbial Community from a Hot Spring at the Los Azufres Geothermal Field, Mexico.</title>
        <authorList>
            <person name="Marin-Paredes R."/>
            <person name="Martinez-Romero E."/>
            <person name="Servin-Garciduenas L.E."/>
        </authorList>
    </citation>
    <scope>NUCLEOTIDE SEQUENCE</scope>
    <source>
        <strain evidence="4">AZ1-454</strain>
    </source>
</reference>
<accession>A0A0F2LL79</accession>
<name>A0A0F2LL79_9CREN</name>
<dbReference type="InterPro" id="IPR052952">
    <property type="entry name" value="MFS-Transporter"/>
</dbReference>
<keyword evidence="1" id="KW-1133">Transmembrane helix</keyword>
<evidence type="ECO:0000313" key="4">
    <source>
        <dbReference type="EMBL" id="MCL7344579.1"/>
    </source>
</evidence>
<keyword evidence="1" id="KW-0472">Membrane</keyword>
<feature type="transmembrane region" description="Helical" evidence="1">
    <location>
        <begin position="229"/>
        <end position="249"/>
    </location>
</feature>
<dbReference type="PANTHER" id="PTHR23527">
    <property type="entry name" value="BLL3282 PROTEIN"/>
    <property type="match status" value="1"/>
</dbReference>
<dbReference type="GO" id="GO:0022857">
    <property type="term" value="F:transmembrane transporter activity"/>
    <property type="evidence" value="ECO:0007669"/>
    <property type="project" value="InterPro"/>
</dbReference>
<feature type="transmembrane region" description="Helical" evidence="1">
    <location>
        <begin position="261"/>
        <end position="281"/>
    </location>
</feature>
<organism evidence="3">
    <name type="scientific">Candidatus Aramenus sulfurataquae</name>
    <dbReference type="NCBI Taxonomy" id="1326980"/>
    <lineage>
        <taxon>Archaea</taxon>
        <taxon>Thermoproteota</taxon>
        <taxon>Thermoprotei</taxon>
        <taxon>Sulfolobales</taxon>
        <taxon>Sulfolobaceae</taxon>
        <taxon>Candidatus Aramenus</taxon>
    </lineage>
</organism>
<dbReference type="InterPro" id="IPR020846">
    <property type="entry name" value="MFS_dom"/>
</dbReference>
<evidence type="ECO:0000259" key="2">
    <source>
        <dbReference type="PROSITE" id="PS50850"/>
    </source>
</evidence>
<feature type="domain" description="Major facilitator superfamily (MFS) profile" evidence="2">
    <location>
        <begin position="1"/>
        <end position="371"/>
    </location>
</feature>
<dbReference type="PATRIC" id="fig|1326980.8.peg.380"/>
<keyword evidence="1" id="KW-0812">Transmembrane</keyword>
<dbReference type="AlphaFoldDB" id="A0A0F2LL79"/>
<feature type="transmembrane region" description="Helical" evidence="1">
    <location>
        <begin position="196"/>
        <end position="217"/>
    </location>
</feature>
<feature type="transmembrane region" description="Helical" evidence="1">
    <location>
        <begin position="348"/>
        <end position="367"/>
    </location>
</feature>
<feature type="transmembrane region" description="Helical" evidence="1">
    <location>
        <begin position="94"/>
        <end position="113"/>
    </location>
</feature>
<feature type="transmembrane region" description="Helical" evidence="1">
    <location>
        <begin position="41"/>
        <end position="61"/>
    </location>
</feature>
<dbReference type="SUPFAM" id="SSF103473">
    <property type="entry name" value="MFS general substrate transporter"/>
    <property type="match status" value="1"/>
</dbReference>
<sequence>MKNKNVVALSATAFFLSYFSRLAWSILSPFSSLKPTIQDDGIIFALFFVGYILVQIPAGILSDMVDYRKIIFFSLLGIFASSLASGLAENMLQEFISSFVMGFSAGWIYPVTVKMISNFFKEKELAIAMGYYSLAWPLSLVLAGDLLPFVGVYLGWRWGYFLISAASAITAAYSLRIPRAIPRKSHGFTVIKNRNVMMLSLGGFLFFLSYWSIALYLYKYLLGVLENPYLSGVIYSLTALPGIISTVISGKIINALGVRKVLALLVSFYGVLILLIPLTYVALTLGIIASLMGLIRFIITPANSTAIAQIGKEKSGSVSGFVNFFWQLSGIFSSSLSALVISSIGFRYLWVIMGFVTVSSALFYALIKVQE</sequence>
<feature type="transmembrane region" description="Helical" evidence="1">
    <location>
        <begin position="125"/>
        <end position="144"/>
    </location>
</feature>
<gene>
    <name evidence="4" type="ORF">TQ35_008410</name>
    <name evidence="3" type="ORF">TQ35_07865</name>
</gene>
<proteinExistence type="predicted"/>
<dbReference type="PROSITE" id="PS50850">
    <property type="entry name" value="MFS"/>
    <property type="match status" value="1"/>
</dbReference>
<dbReference type="Pfam" id="PF07690">
    <property type="entry name" value="MFS_1"/>
    <property type="match status" value="1"/>
</dbReference>
<dbReference type="PANTHER" id="PTHR23527:SF1">
    <property type="entry name" value="BLL3282 PROTEIN"/>
    <property type="match status" value="1"/>
</dbReference>